<protein>
    <submittedName>
        <fullName evidence="1">Uncharacterized protein</fullName>
    </submittedName>
</protein>
<proteinExistence type="predicted"/>
<dbReference type="Proteomes" id="UP000266723">
    <property type="component" value="Unassembled WGS sequence"/>
</dbReference>
<sequence length="78" mass="8511">MDCMASSLLENICSGWEIHTCSRVRCLQNRHGPDLSPESTLLVTCRVEGLVLVSELGYLALDAIELPLELGFSRGSFG</sequence>
<organism evidence="1 2">
    <name type="scientific">Brassica cretica</name>
    <name type="common">Mustard</name>
    <dbReference type="NCBI Taxonomy" id="69181"/>
    <lineage>
        <taxon>Eukaryota</taxon>
        <taxon>Viridiplantae</taxon>
        <taxon>Streptophyta</taxon>
        <taxon>Embryophyta</taxon>
        <taxon>Tracheophyta</taxon>
        <taxon>Spermatophyta</taxon>
        <taxon>Magnoliopsida</taxon>
        <taxon>eudicotyledons</taxon>
        <taxon>Gunneridae</taxon>
        <taxon>Pentapetalae</taxon>
        <taxon>rosids</taxon>
        <taxon>malvids</taxon>
        <taxon>Brassicales</taxon>
        <taxon>Brassicaceae</taxon>
        <taxon>Brassiceae</taxon>
        <taxon>Brassica</taxon>
    </lineage>
</organism>
<accession>A0ABQ7EJ56</accession>
<name>A0ABQ7EJ56_BRACR</name>
<reference evidence="1 2" key="1">
    <citation type="journal article" date="2020" name="BMC Genomics">
        <title>Intraspecific diversification of the crop wild relative Brassica cretica Lam. using demographic model selection.</title>
        <authorList>
            <person name="Kioukis A."/>
            <person name="Michalopoulou V.A."/>
            <person name="Briers L."/>
            <person name="Pirintsos S."/>
            <person name="Studholme D.J."/>
            <person name="Pavlidis P."/>
            <person name="Sarris P.F."/>
        </authorList>
    </citation>
    <scope>NUCLEOTIDE SEQUENCE [LARGE SCALE GENOMIC DNA]</scope>
    <source>
        <strain evidence="2">cv. PFS-1207/04</strain>
    </source>
</reference>
<gene>
    <name evidence="1" type="ORF">DY000_02020543</name>
</gene>
<comment type="caution">
    <text evidence="1">The sequence shown here is derived from an EMBL/GenBank/DDBJ whole genome shotgun (WGS) entry which is preliminary data.</text>
</comment>
<evidence type="ECO:0000313" key="1">
    <source>
        <dbReference type="EMBL" id="KAF3597012.1"/>
    </source>
</evidence>
<keyword evidence="2" id="KW-1185">Reference proteome</keyword>
<evidence type="ECO:0000313" key="2">
    <source>
        <dbReference type="Proteomes" id="UP000266723"/>
    </source>
</evidence>
<dbReference type="EMBL" id="QGKV02000299">
    <property type="protein sequence ID" value="KAF3597012.1"/>
    <property type="molecule type" value="Genomic_DNA"/>
</dbReference>